<protein>
    <submittedName>
        <fullName evidence="5">DUF3048 domain-containing protein</fullName>
    </submittedName>
</protein>
<dbReference type="EMBL" id="JAHQCX010000008">
    <property type="protein sequence ID" value="MBU9726910.1"/>
    <property type="molecule type" value="Genomic_DNA"/>
</dbReference>
<dbReference type="InterPro" id="IPR035328">
    <property type="entry name" value="DUF3048_C"/>
</dbReference>
<accession>A0ABS6K8S1</accession>
<feature type="domain" description="DUF3048" evidence="4">
    <location>
        <begin position="260"/>
        <end position="365"/>
    </location>
</feature>
<name>A0ABS6K8S1_9FIRM</name>
<dbReference type="Gene3D" id="3.50.90.10">
    <property type="entry name" value="YerB-like"/>
    <property type="match status" value="1"/>
</dbReference>
<dbReference type="Proteomes" id="UP001314681">
    <property type="component" value="Unassembled WGS sequence"/>
</dbReference>
<evidence type="ECO:0000259" key="4">
    <source>
        <dbReference type="Pfam" id="PF17479"/>
    </source>
</evidence>
<dbReference type="RefSeq" id="WP_158354178.1">
    <property type="nucleotide sequence ID" value="NZ_JAHQCX010000008.1"/>
</dbReference>
<comment type="caution">
    <text evidence="5">The sequence shown here is derived from an EMBL/GenBank/DDBJ whole genome shotgun (WGS) entry which is preliminary data.</text>
</comment>
<keyword evidence="6" id="KW-1185">Reference proteome</keyword>
<reference evidence="5 6" key="1">
    <citation type="submission" date="2021-06" db="EMBL/GenBank/DDBJ databases">
        <title>Description of novel taxa of the family Lachnospiraceae.</title>
        <authorList>
            <person name="Chaplin A.V."/>
            <person name="Sokolova S.R."/>
            <person name="Pikina A.P."/>
            <person name="Korzhanova M."/>
            <person name="Belova V."/>
            <person name="Korostin D."/>
            <person name="Efimov B.A."/>
        </authorList>
    </citation>
    <scope>NUCLEOTIDE SEQUENCE [LARGE SCALE GENOMIC DNA]</scope>
    <source>
        <strain evidence="5 6">ASD4241</strain>
    </source>
</reference>
<evidence type="ECO:0000256" key="1">
    <source>
        <dbReference type="SAM" id="MobiDB-lite"/>
    </source>
</evidence>
<evidence type="ECO:0000313" key="6">
    <source>
        <dbReference type="Proteomes" id="UP001314681"/>
    </source>
</evidence>
<feature type="compositionally biased region" description="Low complexity" evidence="1">
    <location>
        <begin position="28"/>
        <end position="44"/>
    </location>
</feature>
<dbReference type="Pfam" id="PF11258">
    <property type="entry name" value="DUF3048"/>
    <property type="match status" value="1"/>
</dbReference>
<dbReference type="InterPro" id="IPR023158">
    <property type="entry name" value="YerB-like_sf"/>
</dbReference>
<feature type="signal peptide" evidence="2">
    <location>
        <begin position="1"/>
        <end position="19"/>
    </location>
</feature>
<organism evidence="5 6">
    <name type="scientific">Diplocloster modestus</name>
    <dbReference type="NCBI Taxonomy" id="2850322"/>
    <lineage>
        <taxon>Bacteria</taxon>
        <taxon>Bacillati</taxon>
        <taxon>Bacillota</taxon>
        <taxon>Clostridia</taxon>
        <taxon>Lachnospirales</taxon>
        <taxon>Lachnospiraceae</taxon>
        <taxon>Diplocloster</taxon>
    </lineage>
</organism>
<evidence type="ECO:0000256" key="2">
    <source>
        <dbReference type="SAM" id="SignalP"/>
    </source>
</evidence>
<dbReference type="SUPFAM" id="SSF159774">
    <property type="entry name" value="YerB-like"/>
    <property type="match status" value="1"/>
</dbReference>
<proteinExistence type="predicted"/>
<feature type="region of interest" description="Disordered" evidence="1">
    <location>
        <begin position="26"/>
        <end position="49"/>
    </location>
</feature>
<gene>
    <name evidence="5" type="ORF">KTH90_12880</name>
</gene>
<dbReference type="InterPro" id="IPR021416">
    <property type="entry name" value="DUF3048_N"/>
</dbReference>
<evidence type="ECO:0000259" key="3">
    <source>
        <dbReference type="Pfam" id="PF11258"/>
    </source>
</evidence>
<dbReference type="Pfam" id="PF17479">
    <property type="entry name" value="DUF3048_C"/>
    <property type="match status" value="1"/>
</dbReference>
<dbReference type="PROSITE" id="PS51257">
    <property type="entry name" value="PROKAR_LIPOPROTEIN"/>
    <property type="match status" value="1"/>
</dbReference>
<keyword evidence="2" id="KW-0732">Signal</keyword>
<sequence>MKKILAFAFVLTMAVSMIACGKKEEAPVETPAATPVPEAPAETPVPEEEPAEVEENTGNMWVRQTNGNQVQSYLTGEWVDKSVGDTRPIAYVFNNAQVACPQTGISRSGVIYEAPVEGYMTRLMGVMEEWQDLKKIGSVRSCRDYFVQFALEFDAIYCHYGQAVYALDLLSKDYVNNVSGLASSGAGYPGDIVYYRTSDRKAPHNCYASGEGILKGIDKLGYSMDYDKEYTGKLGFVSEGETADMSGGQSGKVVKPGYPVNKPAFEYNESDGLYYRSQYGGKQIDDMTGKQLAVKNVILQYCYADTRDAKGYWWVDTKTGGPMRYFTDGKVIEGTWERGEDDTDSGRYYDQNGNELLLNQGKTWVCIISATDAGEVRWE</sequence>
<feature type="domain" description="DUF3048" evidence="3">
    <location>
        <begin position="74"/>
        <end position="223"/>
    </location>
</feature>
<feature type="chain" id="PRO_5046544457" evidence="2">
    <location>
        <begin position="20"/>
        <end position="379"/>
    </location>
</feature>
<evidence type="ECO:0000313" key="5">
    <source>
        <dbReference type="EMBL" id="MBU9726910.1"/>
    </source>
</evidence>